<dbReference type="PROSITE" id="PS50125">
    <property type="entry name" value="GUANYLATE_CYCLASE_2"/>
    <property type="match status" value="1"/>
</dbReference>
<evidence type="ECO:0000313" key="3">
    <source>
        <dbReference type="EMBL" id="MFC5543624.1"/>
    </source>
</evidence>
<evidence type="ECO:0000256" key="1">
    <source>
        <dbReference type="SAM" id="Phobius"/>
    </source>
</evidence>
<keyword evidence="1" id="KW-0812">Transmembrane</keyword>
<keyword evidence="4" id="KW-1185">Reference proteome</keyword>
<keyword evidence="1" id="KW-0472">Membrane</keyword>
<evidence type="ECO:0000313" key="4">
    <source>
        <dbReference type="Proteomes" id="UP001596055"/>
    </source>
</evidence>
<feature type="transmembrane region" description="Helical" evidence="1">
    <location>
        <begin position="39"/>
        <end position="55"/>
    </location>
</feature>
<dbReference type="InterPro" id="IPR007894">
    <property type="entry name" value="MASE2"/>
</dbReference>
<feature type="transmembrane region" description="Helical" evidence="1">
    <location>
        <begin position="101"/>
        <end position="132"/>
    </location>
</feature>
<dbReference type="Gene3D" id="3.30.70.1230">
    <property type="entry name" value="Nucleotide cyclase"/>
    <property type="match status" value="1"/>
</dbReference>
<comment type="caution">
    <text evidence="3">The sequence shown here is derived from an EMBL/GenBank/DDBJ whole genome shotgun (WGS) entry which is preliminary data.</text>
</comment>
<protein>
    <submittedName>
        <fullName evidence="3">Adenylate/guanylate cyclase domain-containing protein</fullName>
    </submittedName>
</protein>
<dbReference type="RefSeq" id="WP_248157345.1">
    <property type="nucleotide sequence ID" value="NZ_JAKZAJ010000003.1"/>
</dbReference>
<organism evidence="3 4">
    <name type="scientific">Marinobacter koreensis</name>
    <dbReference type="NCBI Taxonomy" id="335974"/>
    <lineage>
        <taxon>Bacteria</taxon>
        <taxon>Pseudomonadati</taxon>
        <taxon>Pseudomonadota</taxon>
        <taxon>Gammaproteobacteria</taxon>
        <taxon>Pseudomonadales</taxon>
        <taxon>Marinobacteraceae</taxon>
        <taxon>Marinobacter</taxon>
    </lineage>
</organism>
<dbReference type="CDD" id="cd07302">
    <property type="entry name" value="CHD"/>
    <property type="match status" value="1"/>
</dbReference>
<dbReference type="PANTHER" id="PTHR43081">
    <property type="entry name" value="ADENYLATE CYCLASE, TERMINAL-DIFFERENTIATION SPECIFIC-RELATED"/>
    <property type="match status" value="1"/>
</dbReference>
<dbReference type="Proteomes" id="UP001596055">
    <property type="component" value="Unassembled WGS sequence"/>
</dbReference>
<dbReference type="Pfam" id="PF00211">
    <property type="entry name" value="Guanylate_cyc"/>
    <property type="match status" value="1"/>
</dbReference>
<feature type="transmembrane region" description="Helical" evidence="1">
    <location>
        <begin position="61"/>
        <end position="80"/>
    </location>
</feature>
<dbReference type="InterPro" id="IPR001054">
    <property type="entry name" value="A/G_cyclase"/>
</dbReference>
<feature type="transmembrane region" description="Helical" evidence="1">
    <location>
        <begin position="165"/>
        <end position="185"/>
    </location>
</feature>
<dbReference type="PANTHER" id="PTHR43081:SF18">
    <property type="entry name" value="BLL7624 PROTEIN"/>
    <property type="match status" value="1"/>
</dbReference>
<keyword evidence="1" id="KW-1133">Transmembrane helix</keyword>
<proteinExistence type="predicted"/>
<feature type="domain" description="Guanylate cyclase" evidence="2">
    <location>
        <begin position="243"/>
        <end position="378"/>
    </location>
</feature>
<dbReference type="Pfam" id="PF05230">
    <property type="entry name" value="MASE2"/>
    <property type="match status" value="1"/>
</dbReference>
<dbReference type="SUPFAM" id="SSF55073">
    <property type="entry name" value="Nucleotide cyclase"/>
    <property type="match status" value="1"/>
</dbReference>
<reference evidence="4" key="1">
    <citation type="journal article" date="2019" name="Int. J. Syst. Evol. Microbiol.">
        <title>The Global Catalogue of Microorganisms (GCM) 10K type strain sequencing project: providing services to taxonomists for standard genome sequencing and annotation.</title>
        <authorList>
            <consortium name="The Broad Institute Genomics Platform"/>
            <consortium name="The Broad Institute Genome Sequencing Center for Infectious Disease"/>
            <person name="Wu L."/>
            <person name="Ma J."/>
        </authorList>
    </citation>
    <scope>NUCLEOTIDE SEQUENCE [LARGE SCALE GENOMIC DNA]</scope>
    <source>
        <strain evidence="4">CGMCC 4.1799</strain>
    </source>
</reference>
<accession>A0ABW0RH85</accession>
<name>A0ABW0RH85_9GAMM</name>
<dbReference type="InterPro" id="IPR029787">
    <property type="entry name" value="Nucleotide_cyclase"/>
</dbReference>
<gene>
    <name evidence="3" type="ORF">ACFPQA_01015</name>
</gene>
<dbReference type="EMBL" id="JBHSNL010000001">
    <property type="protein sequence ID" value="MFC5543624.1"/>
    <property type="molecule type" value="Genomic_DNA"/>
</dbReference>
<dbReference type="SMART" id="SM00044">
    <property type="entry name" value="CYCc"/>
    <property type="match status" value="1"/>
</dbReference>
<evidence type="ECO:0000259" key="2">
    <source>
        <dbReference type="PROSITE" id="PS50125"/>
    </source>
</evidence>
<sequence>MMSAHVDLRNASSATKALTSDQATGSVAIPPMPDYNGRVMAYTVTGAIIVVGVLQQAFAHWLLWLVAGAVVWPHIVYVVTRKTFLSRSPRIRQKMLLVDCVIGGAFIGCTGLVAIPSASVALMLMFSCLIVGGIRQWLIGSCFMAISVLTALAFVGPAASFQSPLLTSLCAIVSTGLYICMTAYYSHQQARALMLAKTQIQNQREQSIALSHKLSKYLSPQVWQSIFTGERDVRLETQRKKLAVFFSDIKGFTELSEEMEPEALTELLNHYFNEMSEVALKYGGTIDKFVGDSIMVFFGDPTSRGQREDAFACVSMAIEMRKHMKIMRQKWRSQGIKTPLEIRMGISTGYTTVGNFGAENRMDYTIIGKEVNLASRLESLAQPGEILVSYETFSLIKDRIMCRDKGEITVKGFGKPVPIYEVVDFRRDMGPNRSFLEHEHSGFAMYLDSDKVTERERQAILQALEDAAERLRTEEDVPESETGKLG</sequence>
<feature type="transmembrane region" description="Helical" evidence="1">
    <location>
        <begin position="138"/>
        <end position="158"/>
    </location>
</feature>
<dbReference type="InterPro" id="IPR050697">
    <property type="entry name" value="Adenylyl/Guanylyl_Cyclase_3/4"/>
</dbReference>